<evidence type="ECO:0000256" key="3">
    <source>
        <dbReference type="ARBA" id="ARBA00022679"/>
    </source>
</evidence>
<proteinExistence type="inferred from homology"/>
<evidence type="ECO:0000256" key="1">
    <source>
        <dbReference type="ARBA" id="ARBA00007409"/>
    </source>
</evidence>
<dbReference type="Gene3D" id="1.20.1050.130">
    <property type="match status" value="1"/>
</dbReference>
<feature type="domain" description="GST N-terminal" evidence="5">
    <location>
        <begin position="1"/>
        <end position="77"/>
    </location>
</feature>
<dbReference type="PROSITE" id="PS50404">
    <property type="entry name" value="GST_NTER"/>
    <property type="match status" value="1"/>
</dbReference>
<dbReference type="AlphaFoldDB" id="A0AAJ0FQB8"/>
<evidence type="ECO:0000259" key="6">
    <source>
        <dbReference type="PROSITE" id="PS50405"/>
    </source>
</evidence>
<comment type="similarity">
    <text evidence="1">Belongs to the GST superfamily.</text>
</comment>
<dbReference type="Proteomes" id="UP001251528">
    <property type="component" value="Unassembled WGS sequence"/>
</dbReference>
<dbReference type="SUPFAM" id="SSF47616">
    <property type="entry name" value="GST C-terminal domain-like"/>
    <property type="match status" value="1"/>
</dbReference>
<feature type="domain" description="GST C-terminal" evidence="6">
    <location>
        <begin position="83"/>
        <end position="214"/>
    </location>
</feature>
<sequence length="250" mass="28870">MRLADYGILPLALLFFEELGLPYEIESIRFENIKQPPLTDINPNGRVPAIEDPNTGITVWETGAIIQYLIKQYDTERLLSYDSLKEYTQCSQWLFFQVSGHGPFVGQAGWFQHLHQEKLPSAIERYVNEVRRVLGVLESVLSKKPAPQWLVGDRITYADLSFLPWNERLDVTLGVPREQMFDGFPIVKDWHERMASRLSWKKCMEIRARLMEDQGLDWHGMPKDTKSFQQYEADIAAKHAEANKAAASKE</sequence>
<dbReference type="PANTHER" id="PTHR44051:SF20">
    <property type="entry name" value="GLUTATHIONE TRANSFERASE 1 (EUROFUNG)"/>
    <property type="match status" value="1"/>
</dbReference>
<evidence type="ECO:0000313" key="7">
    <source>
        <dbReference type="EMBL" id="KAK2592797.1"/>
    </source>
</evidence>
<dbReference type="InterPro" id="IPR004045">
    <property type="entry name" value="Glutathione_S-Trfase_N"/>
</dbReference>
<evidence type="ECO:0000256" key="2">
    <source>
        <dbReference type="ARBA" id="ARBA00012452"/>
    </source>
</evidence>
<keyword evidence="3 7" id="KW-0808">Transferase</keyword>
<reference evidence="7" key="1">
    <citation type="submission" date="2023-06" db="EMBL/GenBank/DDBJ databases">
        <title>Conoideocrella luteorostrata (Hypocreales: Clavicipitaceae), a potential biocontrol fungus for elongate hemlock scale in United States Christmas tree production areas.</title>
        <authorList>
            <person name="Barrett H."/>
            <person name="Lovett B."/>
            <person name="Macias A.M."/>
            <person name="Stajich J.E."/>
            <person name="Kasson M.T."/>
        </authorList>
    </citation>
    <scope>NUCLEOTIDE SEQUENCE</scope>
    <source>
        <strain evidence="7">ARSEF 14590</strain>
    </source>
</reference>
<dbReference type="SFLD" id="SFLDG00358">
    <property type="entry name" value="Main_(cytGST)"/>
    <property type="match status" value="1"/>
</dbReference>
<dbReference type="InterPro" id="IPR036282">
    <property type="entry name" value="Glutathione-S-Trfase_C_sf"/>
</dbReference>
<dbReference type="GO" id="GO:0004364">
    <property type="term" value="F:glutathione transferase activity"/>
    <property type="evidence" value="ECO:0007669"/>
    <property type="project" value="UniProtKB-EC"/>
</dbReference>
<dbReference type="SFLD" id="SFLDS00019">
    <property type="entry name" value="Glutathione_Transferase_(cytos"/>
    <property type="match status" value="1"/>
</dbReference>
<dbReference type="EMBL" id="JASWJB010000245">
    <property type="protein sequence ID" value="KAK2592797.1"/>
    <property type="molecule type" value="Genomic_DNA"/>
</dbReference>
<dbReference type="Pfam" id="PF00043">
    <property type="entry name" value="GST_C"/>
    <property type="match status" value="1"/>
</dbReference>
<keyword evidence="8" id="KW-1185">Reference proteome</keyword>
<protein>
    <recommendedName>
        <fullName evidence="2">glutathione transferase</fullName>
        <ecNumber evidence="2">2.5.1.18</ecNumber>
    </recommendedName>
</protein>
<evidence type="ECO:0000256" key="4">
    <source>
        <dbReference type="ARBA" id="ARBA00047960"/>
    </source>
</evidence>
<accession>A0AAJ0FQB8</accession>
<dbReference type="Pfam" id="PF13409">
    <property type="entry name" value="GST_N_2"/>
    <property type="match status" value="1"/>
</dbReference>
<dbReference type="SUPFAM" id="SSF52833">
    <property type="entry name" value="Thioredoxin-like"/>
    <property type="match status" value="1"/>
</dbReference>
<dbReference type="InterPro" id="IPR040079">
    <property type="entry name" value="Glutathione_S-Trfase"/>
</dbReference>
<gene>
    <name evidence="7" type="primary">URE2_2</name>
    <name evidence="7" type="ORF">QQS21_009501</name>
</gene>
<dbReference type="InterPro" id="IPR004046">
    <property type="entry name" value="GST_C"/>
</dbReference>
<dbReference type="InterPro" id="IPR036249">
    <property type="entry name" value="Thioredoxin-like_sf"/>
</dbReference>
<dbReference type="EC" id="2.5.1.18" evidence="2"/>
<dbReference type="PROSITE" id="PS50405">
    <property type="entry name" value="GST_CTER"/>
    <property type="match status" value="1"/>
</dbReference>
<evidence type="ECO:0000313" key="8">
    <source>
        <dbReference type="Proteomes" id="UP001251528"/>
    </source>
</evidence>
<comment type="caution">
    <text evidence="7">The sequence shown here is derived from an EMBL/GenBank/DDBJ whole genome shotgun (WGS) entry which is preliminary data.</text>
</comment>
<evidence type="ECO:0000259" key="5">
    <source>
        <dbReference type="PROSITE" id="PS50404"/>
    </source>
</evidence>
<dbReference type="InterPro" id="IPR010987">
    <property type="entry name" value="Glutathione-S-Trfase_C-like"/>
</dbReference>
<comment type="catalytic activity">
    <reaction evidence="4">
        <text>RX + glutathione = an S-substituted glutathione + a halide anion + H(+)</text>
        <dbReference type="Rhea" id="RHEA:16437"/>
        <dbReference type="ChEBI" id="CHEBI:15378"/>
        <dbReference type="ChEBI" id="CHEBI:16042"/>
        <dbReference type="ChEBI" id="CHEBI:17792"/>
        <dbReference type="ChEBI" id="CHEBI:57925"/>
        <dbReference type="ChEBI" id="CHEBI:90779"/>
        <dbReference type="EC" id="2.5.1.18"/>
    </reaction>
</comment>
<dbReference type="PANTHER" id="PTHR44051">
    <property type="entry name" value="GLUTATHIONE S-TRANSFERASE-RELATED"/>
    <property type="match status" value="1"/>
</dbReference>
<organism evidence="7 8">
    <name type="scientific">Conoideocrella luteorostrata</name>
    <dbReference type="NCBI Taxonomy" id="1105319"/>
    <lineage>
        <taxon>Eukaryota</taxon>
        <taxon>Fungi</taxon>
        <taxon>Dikarya</taxon>
        <taxon>Ascomycota</taxon>
        <taxon>Pezizomycotina</taxon>
        <taxon>Sordariomycetes</taxon>
        <taxon>Hypocreomycetidae</taxon>
        <taxon>Hypocreales</taxon>
        <taxon>Clavicipitaceae</taxon>
        <taxon>Conoideocrella</taxon>
    </lineage>
</organism>
<name>A0AAJ0FQB8_9HYPO</name>